<evidence type="ECO:0000313" key="3">
    <source>
        <dbReference type="Proteomes" id="UP000887013"/>
    </source>
</evidence>
<evidence type="ECO:0000313" key="2">
    <source>
        <dbReference type="EMBL" id="GFT52858.1"/>
    </source>
</evidence>
<proteinExistence type="predicted"/>
<organism evidence="2 3">
    <name type="scientific">Nephila pilipes</name>
    <name type="common">Giant wood spider</name>
    <name type="synonym">Nephila maculata</name>
    <dbReference type="NCBI Taxonomy" id="299642"/>
    <lineage>
        <taxon>Eukaryota</taxon>
        <taxon>Metazoa</taxon>
        <taxon>Ecdysozoa</taxon>
        <taxon>Arthropoda</taxon>
        <taxon>Chelicerata</taxon>
        <taxon>Arachnida</taxon>
        <taxon>Araneae</taxon>
        <taxon>Araneomorphae</taxon>
        <taxon>Entelegynae</taxon>
        <taxon>Araneoidea</taxon>
        <taxon>Nephilidae</taxon>
        <taxon>Nephila</taxon>
    </lineage>
</organism>
<feature type="chain" id="PRO_5036501755" description="Secreted protein" evidence="1">
    <location>
        <begin position="23"/>
        <end position="83"/>
    </location>
</feature>
<comment type="caution">
    <text evidence="2">The sequence shown here is derived from an EMBL/GenBank/DDBJ whole genome shotgun (WGS) entry which is preliminary data.</text>
</comment>
<gene>
    <name evidence="2" type="ORF">NPIL_192361</name>
</gene>
<keyword evidence="3" id="KW-1185">Reference proteome</keyword>
<dbReference type="EMBL" id="BMAW01112508">
    <property type="protein sequence ID" value="GFT52858.1"/>
    <property type="molecule type" value="Genomic_DNA"/>
</dbReference>
<reference evidence="2" key="1">
    <citation type="submission" date="2020-08" db="EMBL/GenBank/DDBJ databases">
        <title>Multicomponent nature underlies the extraordinary mechanical properties of spider dragline silk.</title>
        <authorList>
            <person name="Kono N."/>
            <person name="Nakamura H."/>
            <person name="Mori M."/>
            <person name="Yoshida Y."/>
            <person name="Ohtoshi R."/>
            <person name="Malay A.D."/>
            <person name="Moran D.A.P."/>
            <person name="Tomita M."/>
            <person name="Numata K."/>
            <person name="Arakawa K."/>
        </authorList>
    </citation>
    <scope>NUCLEOTIDE SEQUENCE</scope>
</reference>
<sequence>MGGKSALSLFLLILHLPDESYKLGSRRIGLLLQLTYAISTDTYHHPLAALAAVHTNALLGHGALVSTGVQQQAQSPNVVRNQY</sequence>
<accession>A0A8X6P5R3</accession>
<dbReference type="Proteomes" id="UP000887013">
    <property type="component" value="Unassembled WGS sequence"/>
</dbReference>
<evidence type="ECO:0008006" key="4">
    <source>
        <dbReference type="Google" id="ProtNLM"/>
    </source>
</evidence>
<name>A0A8X6P5R3_NEPPI</name>
<keyword evidence="1" id="KW-0732">Signal</keyword>
<dbReference type="AlphaFoldDB" id="A0A8X6P5R3"/>
<protein>
    <recommendedName>
        <fullName evidence="4">Secreted protein</fullName>
    </recommendedName>
</protein>
<evidence type="ECO:0000256" key="1">
    <source>
        <dbReference type="SAM" id="SignalP"/>
    </source>
</evidence>
<feature type="signal peptide" evidence="1">
    <location>
        <begin position="1"/>
        <end position="22"/>
    </location>
</feature>